<organism evidence="7 8">
    <name type="scientific">Salinomyces thailandicus</name>
    <dbReference type="NCBI Taxonomy" id="706561"/>
    <lineage>
        <taxon>Eukaryota</taxon>
        <taxon>Fungi</taxon>
        <taxon>Dikarya</taxon>
        <taxon>Ascomycota</taxon>
        <taxon>Pezizomycotina</taxon>
        <taxon>Dothideomycetes</taxon>
        <taxon>Dothideomycetidae</taxon>
        <taxon>Mycosphaerellales</taxon>
        <taxon>Teratosphaeriaceae</taxon>
        <taxon>Salinomyces</taxon>
    </lineage>
</organism>
<reference evidence="7 8" key="1">
    <citation type="submission" date="2017-03" db="EMBL/GenBank/DDBJ databases">
        <title>Genomes of endolithic fungi from Antarctica.</title>
        <authorList>
            <person name="Coleine C."/>
            <person name="Masonjones S."/>
            <person name="Stajich J.E."/>
        </authorList>
    </citation>
    <scope>NUCLEOTIDE SEQUENCE [LARGE SCALE GENOMIC DNA]</scope>
    <source>
        <strain evidence="7 8">CCFEE 6315</strain>
    </source>
</reference>
<evidence type="ECO:0000259" key="6">
    <source>
        <dbReference type="Pfam" id="PF25151"/>
    </source>
</evidence>
<accession>A0A4U0TSM4</accession>
<keyword evidence="8" id="KW-1185">Reference proteome</keyword>
<dbReference type="Pfam" id="PF10350">
    <property type="entry name" value="DUF2428"/>
    <property type="match status" value="1"/>
</dbReference>
<evidence type="ECO:0000259" key="4">
    <source>
        <dbReference type="Pfam" id="PF10350"/>
    </source>
</evidence>
<gene>
    <name evidence="7" type="ORF">B0A50_06182</name>
</gene>
<evidence type="ECO:0000313" key="8">
    <source>
        <dbReference type="Proteomes" id="UP000308549"/>
    </source>
</evidence>
<dbReference type="Pfam" id="PF26523">
    <property type="entry name" value="Trm732_C"/>
    <property type="match status" value="1"/>
</dbReference>
<evidence type="ECO:0000313" key="7">
    <source>
        <dbReference type="EMBL" id="TKA25117.1"/>
    </source>
</evidence>
<dbReference type="GO" id="GO:0030488">
    <property type="term" value="P:tRNA methylation"/>
    <property type="evidence" value="ECO:0007669"/>
    <property type="project" value="TreeGrafter"/>
</dbReference>
<feature type="region of interest" description="Disordered" evidence="3">
    <location>
        <begin position="1553"/>
        <end position="1573"/>
    </location>
</feature>
<dbReference type="Pfam" id="PF25151">
    <property type="entry name" value="TPR_Trm732_C"/>
    <property type="match status" value="1"/>
</dbReference>
<evidence type="ECO:0000256" key="2">
    <source>
        <dbReference type="ARBA" id="ARBA00022694"/>
    </source>
</evidence>
<evidence type="ECO:0000256" key="3">
    <source>
        <dbReference type="SAM" id="MobiDB-lite"/>
    </source>
</evidence>
<feature type="domain" description="tRNA (32-2'-O)-methyltransferase regulator THADA-like C-terminal TPR repeats region" evidence="6">
    <location>
        <begin position="847"/>
        <end position="994"/>
    </location>
</feature>
<dbReference type="InterPro" id="IPR056843">
    <property type="entry name" value="THADA-like_TPR"/>
</dbReference>
<dbReference type="Proteomes" id="UP000308549">
    <property type="component" value="Unassembled WGS sequence"/>
</dbReference>
<dbReference type="Pfam" id="PF25150">
    <property type="entry name" value="TPR_Trm732"/>
    <property type="match status" value="1"/>
</dbReference>
<dbReference type="OrthoDB" id="73997at2759"/>
<evidence type="ECO:0000256" key="1">
    <source>
        <dbReference type="ARBA" id="ARBA00010409"/>
    </source>
</evidence>
<dbReference type="EMBL" id="NAJL01000038">
    <property type="protein sequence ID" value="TKA25117.1"/>
    <property type="molecule type" value="Genomic_DNA"/>
</dbReference>
<dbReference type="GO" id="GO:0005829">
    <property type="term" value="C:cytosol"/>
    <property type="evidence" value="ECO:0007669"/>
    <property type="project" value="TreeGrafter"/>
</dbReference>
<dbReference type="InterPro" id="IPR051954">
    <property type="entry name" value="tRNA_methyltransferase_THADA"/>
</dbReference>
<dbReference type="InterPro" id="IPR016024">
    <property type="entry name" value="ARM-type_fold"/>
</dbReference>
<dbReference type="PANTHER" id="PTHR14387:SF0">
    <property type="entry name" value="DUF2428 DOMAIN-CONTAINING PROTEIN"/>
    <property type="match status" value="1"/>
</dbReference>
<dbReference type="PANTHER" id="PTHR14387">
    <property type="entry name" value="THADA/DEATH RECEPTOR INTERACTING PROTEIN"/>
    <property type="match status" value="1"/>
</dbReference>
<dbReference type="InterPro" id="IPR019442">
    <property type="entry name" value="THADA/TRM732_DUF2428"/>
</dbReference>
<dbReference type="InterPro" id="IPR056842">
    <property type="entry name" value="THADA-like_TPR_C"/>
</dbReference>
<keyword evidence="2" id="KW-0819">tRNA processing</keyword>
<protein>
    <submittedName>
        <fullName evidence="7">Uncharacterized protein</fullName>
    </submittedName>
</protein>
<name>A0A4U0TSM4_9PEZI</name>
<dbReference type="SUPFAM" id="SSF48371">
    <property type="entry name" value="ARM repeat"/>
    <property type="match status" value="1"/>
</dbReference>
<proteinExistence type="inferred from homology"/>
<evidence type="ECO:0000259" key="5">
    <source>
        <dbReference type="Pfam" id="PF25150"/>
    </source>
</evidence>
<comment type="caution">
    <text evidence="7">The sequence shown here is derived from an EMBL/GenBank/DDBJ whole genome shotgun (WGS) entry which is preliminary data.</text>
</comment>
<sequence>MAVEGTMRDSSAVLDEHELKRLARQMKGLIETNSSDDAVLKLRSLFHSVLSTASSPALTAAHCVAAWNALSALLDACVAASQPAVHDLLWKGGLWAQTFDLFVSQGHLARPKSSRQLLATLTSALHKRGQSVESDRLLAVRLLDGLALDDDPGKAKTCALALGNFLSKDVVTLGAVLVACEPYQSQSALSSVQQPKLEFLLYLLFTWIGKGDFGSTIAQVVAAVLDRVILLRRGSLEGIAHGSRQTSWMPALRRAAAAHDLHIDDLRVHLLPVLFKRSTLEYLVFLTSLGLGKDSPTAEADQELLYASLQAGKDLGLLQESPQATITNNDGIVSLPISWINTMLVRATKPILLDSFRSIKRSLNHLFADTDANFRGEVSGMIQRLVIRVRAASAVLARQKWTDPTAEVKLHHHQQFLNWLMRFTIWELRSTASYQRHVSGLKCLSTLVRSGLDDTVPLSHLSKSALIETRWPFVVKVMGPPIQRLLLDLVCDPFEDVRQMAASILGIYATTFDSSSWRRIEAAMSRAEEVMLATGRADQADGVAHLYTLLCARSGSNVLPGLVEKLENMLEIAKKDLAQAVERYPVHGLLTSIRYILSRRLAISSEPDLPLDRLVVCLHDVWCVVKPSLCNDAPEGYLPEAMEETSDMSTKDTLSYCWRALKEASLLLGCLLVVRPHSDDEGQREHNQRFRSLCELCFTQLAELRHRGAFSTVAQTWIACCMHSDRISEPGRYALQEAYERALLILRNKTTINTRRSAGLPSLICGILVADQSGVLIKTAFKDLWAIALQPVPANSAQEGSLPQVHAMNCIKDVLKNSRLGERSNRYVPKALKLAADALRSEAWAVRNCGLMLFRAVIDRLLGTSDASLDQDTSARKKISIEQHPQLLGIVLELLESPTTTAGSDSSSGSGNEGVFPALQLLQRIILPAEHEHRTRHAVKYLMASEVWHVRDKAARTYASLISSSDFAIEVHSLLQTSWASQNELHGALLGIKYMLELLYDSLHGPGQSADVRSAALHQAIKSALQAQELFNICGCPLVQAAYLDVVQTLISTCQKDGRTAFFSNNGSVPQAVDIDLSAFLDVKASVLQWTCYSAPNAIARNAILPSLAALYAAHTACMSEFTDVQHQETSLMISEMAERDPTASIKFLQRLQGDALSSNGRHVKLMIQICAAILEKASAKPGAKMAATKALLHVAANDNDSFVTHARNHLQRPLQQATATWANQRYADMCLQLQSVYIDCLAKHDGSQIMQLHREIEAWALSVCRAVNGDNFFSSEAAALSLVRVKHLWTPLSLSTEISGTVLELCFAIYDLLTDDDEDTRVLAAEAASHVLCAFGECKEDSDIVPLVASRRMIDFTLRQWHGNNFMIDEVSKRALGLNALDGQSVGERLKAATKVDTALFVEEKQNLYIDEAWEVKMWSNAMLRIPAHCFSKSLLKHLSSWVADGLTALATKNEDSPDGALGWTSKAEVFTLGLQVVYGAEVLLRCVQQGVKIETPPSMLRKSLAELQASDERNSLNGLWLQEIARVLSQSVAVKLEAAFAGLVHLQKAKETSAPPEAELQSASEDSIFPR</sequence>
<feature type="domain" description="DUF2428" evidence="4">
    <location>
        <begin position="611"/>
        <end position="845"/>
    </location>
</feature>
<feature type="domain" description="tRNA (32-2'-O)-methyltransferase regulator THADA-like TPR repeats region" evidence="5">
    <location>
        <begin position="248"/>
        <end position="499"/>
    </location>
</feature>
<comment type="similarity">
    <text evidence="1">Belongs to the THADA family.</text>
</comment>